<feature type="region of interest" description="Disordered" evidence="1">
    <location>
        <begin position="290"/>
        <end position="439"/>
    </location>
</feature>
<organism evidence="2 3">
    <name type="scientific">Ophiocordyceps camponoti-rufipedis</name>
    <dbReference type="NCBI Taxonomy" id="2004952"/>
    <lineage>
        <taxon>Eukaryota</taxon>
        <taxon>Fungi</taxon>
        <taxon>Dikarya</taxon>
        <taxon>Ascomycota</taxon>
        <taxon>Pezizomycotina</taxon>
        <taxon>Sordariomycetes</taxon>
        <taxon>Hypocreomycetidae</taxon>
        <taxon>Hypocreales</taxon>
        <taxon>Ophiocordycipitaceae</taxon>
        <taxon>Ophiocordyceps</taxon>
    </lineage>
</organism>
<feature type="region of interest" description="Disordered" evidence="1">
    <location>
        <begin position="235"/>
        <end position="258"/>
    </location>
</feature>
<feature type="compositionally biased region" description="Basic and acidic residues" evidence="1">
    <location>
        <begin position="1"/>
        <end position="10"/>
    </location>
</feature>
<gene>
    <name evidence="2" type="ORF">CDD80_3516</name>
</gene>
<dbReference type="OrthoDB" id="5138418at2759"/>
<evidence type="ECO:0000313" key="3">
    <source>
        <dbReference type="Proteomes" id="UP000226431"/>
    </source>
</evidence>
<dbReference type="STRING" id="2004952.A0A2C5Y738"/>
<comment type="caution">
    <text evidence="2">The sequence shown here is derived from an EMBL/GenBank/DDBJ whole genome shotgun (WGS) entry which is preliminary data.</text>
</comment>
<feature type="region of interest" description="Disordered" evidence="1">
    <location>
        <begin position="78"/>
        <end position="127"/>
    </location>
</feature>
<dbReference type="AlphaFoldDB" id="A0A2C5Y738"/>
<protein>
    <submittedName>
        <fullName evidence="2">Uncharacterized protein</fullName>
    </submittedName>
</protein>
<feature type="compositionally biased region" description="Low complexity" evidence="1">
    <location>
        <begin position="367"/>
        <end position="382"/>
    </location>
</feature>
<reference evidence="2 3" key="1">
    <citation type="submission" date="2017-06" db="EMBL/GenBank/DDBJ databases">
        <title>Ant-infecting Ophiocordyceps genomes reveal a high diversity of potential behavioral manipulation genes and a possible major role for enterotoxins.</title>
        <authorList>
            <person name="De Bekker C."/>
            <person name="Evans H.C."/>
            <person name="Brachmann A."/>
            <person name="Hughes D.P."/>
        </authorList>
    </citation>
    <scope>NUCLEOTIDE SEQUENCE [LARGE SCALE GENOMIC DNA]</scope>
    <source>
        <strain evidence="2 3">Map16</strain>
    </source>
</reference>
<keyword evidence="3" id="KW-1185">Reference proteome</keyword>
<feature type="compositionally biased region" description="Basic residues" evidence="1">
    <location>
        <begin position="305"/>
        <end position="314"/>
    </location>
</feature>
<proteinExistence type="predicted"/>
<feature type="compositionally biased region" description="Polar residues" evidence="1">
    <location>
        <begin position="334"/>
        <end position="343"/>
    </location>
</feature>
<evidence type="ECO:0000256" key="1">
    <source>
        <dbReference type="SAM" id="MobiDB-lite"/>
    </source>
</evidence>
<dbReference type="Proteomes" id="UP000226431">
    <property type="component" value="Unassembled WGS sequence"/>
</dbReference>
<sequence>MLERRRDARQPDPFPFRRSLPSRGWHGCRPLLRPARALAVSCLPTARTHMAFSTGAFRSGGAHHGLFRPPVSSSACLPAPRPAFEAATPKRRRNDHSKSPSRRPRNLVVELDADHEPPTTPAPFSRQRTYTLAGHLDTPYSGPDDGSSLLDESMYSDSNYRRALGSKRPRDDVDAADPSRPMPLFHLPAEPVSSRTWSALALDTIGGVVGRVWDFCTAGAFRGFYAGEGEGYDLNLPDDESGSSAEKRVPGHYPQPQPGCYLSMAADCDTSPSEPAVKRRQTALTEDLGRNWVMVHEPREDGPRRRTSYQRARARGTGTGRRGTPADRRLGTRLHTSASSPWSATPERSFLGASTAPSRSPSPIKLAASRTARPTSASADTAGVALPANSASASIAGCGRRRTLLPAPSTGTSHRRSHSNASTASSRAADEVEASPRLNAEAKKLAARLKMDERDADVKIEAFNKQLQAMIRQGREALGTTIEVEGGWEDDD</sequence>
<accession>A0A2C5Y738</accession>
<feature type="region of interest" description="Disordered" evidence="1">
    <location>
        <begin position="1"/>
        <end position="20"/>
    </location>
</feature>
<feature type="compositionally biased region" description="Basic residues" evidence="1">
    <location>
        <begin position="89"/>
        <end position="105"/>
    </location>
</feature>
<name>A0A2C5Y738_9HYPO</name>
<dbReference type="EMBL" id="NJES01000312">
    <property type="protein sequence ID" value="PHH73868.1"/>
    <property type="molecule type" value="Genomic_DNA"/>
</dbReference>
<evidence type="ECO:0000313" key="2">
    <source>
        <dbReference type="EMBL" id="PHH73868.1"/>
    </source>
</evidence>